<dbReference type="Proteomes" id="UP000316008">
    <property type="component" value="Unassembled WGS sequence"/>
</dbReference>
<keyword evidence="3" id="KW-1185">Reference proteome</keyword>
<organism evidence="2 3">
    <name type="scientific">Fluviicola chungangensis</name>
    <dbReference type="NCBI Taxonomy" id="2597671"/>
    <lineage>
        <taxon>Bacteria</taxon>
        <taxon>Pseudomonadati</taxon>
        <taxon>Bacteroidota</taxon>
        <taxon>Flavobacteriia</taxon>
        <taxon>Flavobacteriales</taxon>
        <taxon>Crocinitomicaceae</taxon>
        <taxon>Fluviicola</taxon>
    </lineage>
</organism>
<sequence>MDFTFPGERDTEDRFLLSSLLSFSALGLLLTSWISKNSKVIRVLENSSLWVGAFFFRAFFLADTDGFTPIWAQLLFVISFGLFLYFKLMLYFSRDKENQK</sequence>
<name>A0A556MZX4_9FLAO</name>
<dbReference type="RefSeq" id="WP_144332427.1">
    <property type="nucleotide sequence ID" value="NZ_VLPL01000003.1"/>
</dbReference>
<dbReference type="AlphaFoldDB" id="A0A556MZX4"/>
<keyword evidence="1" id="KW-1133">Transmembrane helix</keyword>
<proteinExistence type="predicted"/>
<protein>
    <submittedName>
        <fullName evidence="2">Uncharacterized protein</fullName>
    </submittedName>
</protein>
<evidence type="ECO:0000256" key="1">
    <source>
        <dbReference type="SAM" id="Phobius"/>
    </source>
</evidence>
<feature type="transmembrane region" description="Helical" evidence="1">
    <location>
        <begin position="70"/>
        <end position="92"/>
    </location>
</feature>
<feature type="transmembrane region" description="Helical" evidence="1">
    <location>
        <begin position="15"/>
        <end position="35"/>
    </location>
</feature>
<feature type="transmembrane region" description="Helical" evidence="1">
    <location>
        <begin position="47"/>
        <end position="64"/>
    </location>
</feature>
<keyword evidence="1" id="KW-0472">Membrane</keyword>
<reference evidence="2 3" key="1">
    <citation type="submission" date="2019-07" db="EMBL/GenBank/DDBJ databases">
        <authorList>
            <person name="Huq M.A."/>
        </authorList>
    </citation>
    <scope>NUCLEOTIDE SEQUENCE [LARGE SCALE GENOMIC DNA]</scope>
    <source>
        <strain evidence="2 3">MAH-3</strain>
    </source>
</reference>
<comment type="caution">
    <text evidence="2">The sequence shown here is derived from an EMBL/GenBank/DDBJ whole genome shotgun (WGS) entry which is preliminary data.</text>
</comment>
<evidence type="ECO:0000313" key="2">
    <source>
        <dbReference type="EMBL" id="TSJ45471.1"/>
    </source>
</evidence>
<keyword evidence="1" id="KW-0812">Transmembrane</keyword>
<accession>A0A556MZX4</accession>
<evidence type="ECO:0000313" key="3">
    <source>
        <dbReference type="Proteomes" id="UP000316008"/>
    </source>
</evidence>
<gene>
    <name evidence="2" type="ORF">FO442_06870</name>
</gene>
<dbReference type="EMBL" id="VLPL01000003">
    <property type="protein sequence ID" value="TSJ45471.1"/>
    <property type="molecule type" value="Genomic_DNA"/>
</dbReference>